<reference evidence="2" key="1">
    <citation type="submission" date="2020-02" db="EMBL/GenBank/DDBJ databases">
        <authorList>
            <person name="Meier V. D."/>
        </authorList>
    </citation>
    <scope>NUCLEOTIDE SEQUENCE</scope>
    <source>
        <strain evidence="2">AVDCRST_MAG49</strain>
    </source>
</reference>
<name>A0A6J4UW92_9BACT</name>
<protein>
    <submittedName>
        <fullName evidence="2">Uncharacterized protein</fullName>
    </submittedName>
</protein>
<accession>A0A6J4UW92</accession>
<organism evidence="2">
    <name type="scientific">uncultured Thermomicrobiales bacterium</name>
    <dbReference type="NCBI Taxonomy" id="1645740"/>
    <lineage>
        <taxon>Bacteria</taxon>
        <taxon>Pseudomonadati</taxon>
        <taxon>Thermomicrobiota</taxon>
        <taxon>Thermomicrobia</taxon>
        <taxon>Thermomicrobiales</taxon>
        <taxon>environmental samples</taxon>
    </lineage>
</organism>
<evidence type="ECO:0000256" key="1">
    <source>
        <dbReference type="SAM" id="MobiDB-lite"/>
    </source>
</evidence>
<sequence length="59" mass="6712">CRPRRRRWRAPSAGRSWKWVRWRSARSSSARSAASSSRSSASPRSRSAWPPRKARTGAS</sequence>
<dbReference type="AlphaFoldDB" id="A0A6J4UW92"/>
<feature type="compositionally biased region" description="Low complexity" evidence="1">
    <location>
        <begin position="25"/>
        <end position="51"/>
    </location>
</feature>
<feature type="region of interest" description="Disordered" evidence="1">
    <location>
        <begin position="25"/>
        <end position="59"/>
    </location>
</feature>
<dbReference type="EMBL" id="CADCWG010000174">
    <property type="protein sequence ID" value="CAA9562279.1"/>
    <property type="molecule type" value="Genomic_DNA"/>
</dbReference>
<gene>
    <name evidence="2" type="ORF">AVDCRST_MAG49-2601</name>
</gene>
<feature type="non-terminal residue" evidence="2">
    <location>
        <position position="1"/>
    </location>
</feature>
<feature type="non-terminal residue" evidence="2">
    <location>
        <position position="59"/>
    </location>
</feature>
<proteinExistence type="predicted"/>
<evidence type="ECO:0000313" key="2">
    <source>
        <dbReference type="EMBL" id="CAA9562279.1"/>
    </source>
</evidence>